<evidence type="ECO:0000256" key="3">
    <source>
        <dbReference type="ARBA" id="ARBA00022691"/>
    </source>
</evidence>
<dbReference type="PANTHER" id="PTHR43464:SF19">
    <property type="entry name" value="UBIQUINONE BIOSYNTHESIS O-METHYLTRANSFERASE, MITOCHONDRIAL"/>
    <property type="match status" value="1"/>
</dbReference>
<sequence length="250" mass="27430">MAQNIYDQPAFFAQYSQLPRSREGLAGAPEWPVVRAMLPPLANKRVLDLGCGFGAFCRWAHEQGAAKITGVDLSEKMLQTARERGLGLPIDYQQADLAHYQPDSAGFDLVFSSLAVHYLADFDALCARLRDGLRAGGGFVFSMEHPIFATRATPDWINGDGDNRAWAITDYGKEGERVTNWLADGVVKYHRKLSTCLNSLLANGFVLDAIEEWTPTSVDLAQNPQLADEIIRPMLLIVGAHKASTITPPA</sequence>
<evidence type="ECO:0000313" key="6">
    <source>
        <dbReference type="Proteomes" id="UP001222118"/>
    </source>
</evidence>
<dbReference type="PANTHER" id="PTHR43464">
    <property type="entry name" value="METHYLTRANSFERASE"/>
    <property type="match status" value="1"/>
</dbReference>
<keyword evidence="1 5" id="KW-0489">Methyltransferase</keyword>
<name>A0ABY7YU17_9HYPH</name>
<dbReference type="InterPro" id="IPR029063">
    <property type="entry name" value="SAM-dependent_MTases_sf"/>
</dbReference>
<gene>
    <name evidence="5" type="ORF">PSQ90_10155</name>
</gene>
<protein>
    <submittedName>
        <fullName evidence="5">Methyltransferase domain-containing protein</fullName>
    </submittedName>
</protein>
<dbReference type="InterPro" id="IPR041698">
    <property type="entry name" value="Methyltransf_25"/>
</dbReference>
<dbReference type="SUPFAM" id="SSF53335">
    <property type="entry name" value="S-adenosyl-L-methionine-dependent methyltransferases"/>
    <property type="match status" value="1"/>
</dbReference>
<accession>A0ABY7YU17</accession>
<dbReference type="Proteomes" id="UP001222118">
    <property type="component" value="Chromosome"/>
</dbReference>
<keyword evidence="6" id="KW-1185">Reference proteome</keyword>
<dbReference type="GO" id="GO:0032259">
    <property type="term" value="P:methylation"/>
    <property type="evidence" value="ECO:0007669"/>
    <property type="project" value="UniProtKB-KW"/>
</dbReference>
<reference evidence="5 6" key="1">
    <citation type="submission" date="2023-02" db="EMBL/GenBank/DDBJ databases">
        <title>Devosia chondri sp. nov., isolated from the phycosphere of marine algae.</title>
        <authorList>
            <person name="Kim J.M."/>
            <person name="Lee J.K."/>
            <person name="Choi B.J."/>
            <person name="Bayburt H."/>
            <person name="Jeon C.O."/>
        </authorList>
    </citation>
    <scope>NUCLEOTIDE SEQUENCE [LARGE SCALE GENOMIC DNA]</scope>
    <source>
        <strain evidence="5 6">G2-5</strain>
    </source>
</reference>
<dbReference type="Gene3D" id="3.40.50.150">
    <property type="entry name" value="Vaccinia Virus protein VP39"/>
    <property type="match status" value="1"/>
</dbReference>
<dbReference type="EMBL" id="CP118247">
    <property type="protein sequence ID" value="WDR04687.1"/>
    <property type="molecule type" value="Genomic_DNA"/>
</dbReference>
<dbReference type="RefSeq" id="WP_282210208.1">
    <property type="nucleotide sequence ID" value="NZ_CP118247.1"/>
</dbReference>
<keyword evidence="3" id="KW-0949">S-adenosyl-L-methionine</keyword>
<evidence type="ECO:0000313" key="5">
    <source>
        <dbReference type="EMBL" id="WDR04687.1"/>
    </source>
</evidence>
<proteinExistence type="predicted"/>
<keyword evidence="2" id="KW-0808">Transferase</keyword>
<organism evidence="5 6">
    <name type="scientific">Devosia rhodophyticola</name>
    <dbReference type="NCBI Taxonomy" id="3026423"/>
    <lineage>
        <taxon>Bacteria</taxon>
        <taxon>Pseudomonadati</taxon>
        <taxon>Pseudomonadota</taxon>
        <taxon>Alphaproteobacteria</taxon>
        <taxon>Hyphomicrobiales</taxon>
        <taxon>Devosiaceae</taxon>
        <taxon>Devosia</taxon>
    </lineage>
</organism>
<feature type="domain" description="Methyltransferase" evidence="4">
    <location>
        <begin position="46"/>
        <end position="137"/>
    </location>
</feature>
<evidence type="ECO:0000256" key="1">
    <source>
        <dbReference type="ARBA" id="ARBA00022603"/>
    </source>
</evidence>
<evidence type="ECO:0000256" key="2">
    <source>
        <dbReference type="ARBA" id="ARBA00022679"/>
    </source>
</evidence>
<evidence type="ECO:0000259" key="4">
    <source>
        <dbReference type="Pfam" id="PF13649"/>
    </source>
</evidence>
<dbReference type="Pfam" id="PF13649">
    <property type="entry name" value="Methyltransf_25"/>
    <property type="match status" value="1"/>
</dbReference>
<dbReference type="GO" id="GO:0008168">
    <property type="term" value="F:methyltransferase activity"/>
    <property type="evidence" value="ECO:0007669"/>
    <property type="project" value="UniProtKB-KW"/>
</dbReference>
<dbReference type="CDD" id="cd02440">
    <property type="entry name" value="AdoMet_MTases"/>
    <property type="match status" value="1"/>
</dbReference>